<keyword evidence="2" id="KW-0472">Membrane</keyword>
<dbReference type="OrthoDB" id="10303877at2759"/>
<feature type="transmembrane region" description="Helical" evidence="2">
    <location>
        <begin position="165"/>
        <end position="188"/>
    </location>
</feature>
<dbReference type="EMBL" id="JAGMVJ010000001">
    <property type="protein sequence ID" value="KAH7095252.1"/>
    <property type="molecule type" value="Genomic_DNA"/>
</dbReference>
<feature type="region of interest" description="Disordered" evidence="1">
    <location>
        <begin position="57"/>
        <end position="86"/>
    </location>
</feature>
<comment type="caution">
    <text evidence="3">The sequence shown here is derived from an EMBL/GenBank/DDBJ whole genome shotgun (WGS) entry which is preliminary data.</text>
</comment>
<gene>
    <name evidence="3" type="ORF">FB567DRAFT_24043</name>
</gene>
<evidence type="ECO:0000256" key="1">
    <source>
        <dbReference type="SAM" id="MobiDB-lite"/>
    </source>
</evidence>
<name>A0A8K0RHR2_9PLEO</name>
<keyword evidence="2" id="KW-1133">Transmembrane helix</keyword>
<organism evidence="3 4">
    <name type="scientific">Paraphoma chrysanthemicola</name>
    <dbReference type="NCBI Taxonomy" id="798071"/>
    <lineage>
        <taxon>Eukaryota</taxon>
        <taxon>Fungi</taxon>
        <taxon>Dikarya</taxon>
        <taxon>Ascomycota</taxon>
        <taxon>Pezizomycotina</taxon>
        <taxon>Dothideomycetes</taxon>
        <taxon>Pleosporomycetidae</taxon>
        <taxon>Pleosporales</taxon>
        <taxon>Pleosporineae</taxon>
        <taxon>Phaeosphaeriaceae</taxon>
        <taxon>Paraphoma</taxon>
    </lineage>
</organism>
<evidence type="ECO:0000313" key="4">
    <source>
        <dbReference type="Proteomes" id="UP000813461"/>
    </source>
</evidence>
<dbReference type="AlphaFoldDB" id="A0A8K0RHR2"/>
<dbReference type="Proteomes" id="UP000813461">
    <property type="component" value="Unassembled WGS sequence"/>
</dbReference>
<protein>
    <submittedName>
        <fullName evidence="3">Uncharacterized protein</fullName>
    </submittedName>
</protein>
<evidence type="ECO:0000313" key="3">
    <source>
        <dbReference type="EMBL" id="KAH7095252.1"/>
    </source>
</evidence>
<feature type="compositionally biased region" description="Polar residues" evidence="1">
    <location>
        <begin position="68"/>
        <end position="84"/>
    </location>
</feature>
<proteinExistence type="predicted"/>
<accession>A0A8K0RHR2</accession>
<keyword evidence="4" id="KW-1185">Reference proteome</keyword>
<sequence>MTLQRPEYSAIPYLNLRPFIFTSMQHSRIASQTMSGKGEAPEPVSQHEVDGGACEVSRAAAPQERHSPQLSLAAPSQDNTSGPNHTFLGLYAPHQEAGVIYFVVQELYRWTFQDRPQRNADTSEESSEPVIRVARVQYGTIVPQDPEAQRQREPYNIADFTWWKILRVFASLVIIGAACYIALVWYRFNLDDW</sequence>
<reference evidence="3" key="1">
    <citation type="journal article" date="2021" name="Nat. Commun.">
        <title>Genetic determinants of endophytism in the Arabidopsis root mycobiome.</title>
        <authorList>
            <person name="Mesny F."/>
            <person name="Miyauchi S."/>
            <person name="Thiergart T."/>
            <person name="Pickel B."/>
            <person name="Atanasova L."/>
            <person name="Karlsson M."/>
            <person name="Huettel B."/>
            <person name="Barry K.W."/>
            <person name="Haridas S."/>
            <person name="Chen C."/>
            <person name="Bauer D."/>
            <person name="Andreopoulos W."/>
            <person name="Pangilinan J."/>
            <person name="LaButti K."/>
            <person name="Riley R."/>
            <person name="Lipzen A."/>
            <person name="Clum A."/>
            <person name="Drula E."/>
            <person name="Henrissat B."/>
            <person name="Kohler A."/>
            <person name="Grigoriev I.V."/>
            <person name="Martin F.M."/>
            <person name="Hacquard S."/>
        </authorList>
    </citation>
    <scope>NUCLEOTIDE SEQUENCE</scope>
    <source>
        <strain evidence="3">MPI-SDFR-AT-0120</strain>
    </source>
</reference>
<keyword evidence="2" id="KW-0812">Transmembrane</keyword>
<evidence type="ECO:0000256" key="2">
    <source>
        <dbReference type="SAM" id="Phobius"/>
    </source>
</evidence>